<sequence length="181" mass="20365">FFLVVVSTFGLLYLRARAICLDHPLIRLLVLTLWLATVGSSSVAFFILNAAPSADKWLSSCVIILDHFNAGIALPLTAMVYDTAVFVAISWKMYNFVHPSRSGNHKAVTLFIPSPTASSSLWKCILQDGQIFYLISLFWEVLLMILTLMSSIGPYYRFFMLSVHLIIVNSMACHVFRNVRL</sequence>
<feature type="non-terminal residue" evidence="2">
    <location>
        <position position="1"/>
    </location>
</feature>
<keyword evidence="1" id="KW-0472">Membrane</keyword>
<feature type="non-terminal residue" evidence="2">
    <location>
        <position position="181"/>
    </location>
</feature>
<dbReference type="OrthoDB" id="3038990at2759"/>
<keyword evidence="3" id="KW-1185">Reference proteome</keyword>
<evidence type="ECO:0000256" key="1">
    <source>
        <dbReference type="SAM" id="Phobius"/>
    </source>
</evidence>
<organism evidence="2 3">
    <name type="scientific">Dendrothele bispora (strain CBS 962.96)</name>
    <dbReference type="NCBI Taxonomy" id="1314807"/>
    <lineage>
        <taxon>Eukaryota</taxon>
        <taxon>Fungi</taxon>
        <taxon>Dikarya</taxon>
        <taxon>Basidiomycota</taxon>
        <taxon>Agaricomycotina</taxon>
        <taxon>Agaricomycetes</taxon>
        <taxon>Agaricomycetidae</taxon>
        <taxon>Agaricales</taxon>
        <taxon>Agaricales incertae sedis</taxon>
        <taxon>Dendrothele</taxon>
    </lineage>
</organism>
<reference evidence="2 3" key="1">
    <citation type="journal article" date="2019" name="Nat. Ecol. Evol.">
        <title>Megaphylogeny resolves global patterns of mushroom evolution.</title>
        <authorList>
            <person name="Varga T."/>
            <person name="Krizsan K."/>
            <person name="Foldi C."/>
            <person name="Dima B."/>
            <person name="Sanchez-Garcia M."/>
            <person name="Sanchez-Ramirez S."/>
            <person name="Szollosi G.J."/>
            <person name="Szarkandi J.G."/>
            <person name="Papp V."/>
            <person name="Albert L."/>
            <person name="Andreopoulos W."/>
            <person name="Angelini C."/>
            <person name="Antonin V."/>
            <person name="Barry K.W."/>
            <person name="Bougher N.L."/>
            <person name="Buchanan P."/>
            <person name="Buyck B."/>
            <person name="Bense V."/>
            <person name="Catcheside P."/>
            <person name="Chovatia M."/>
            <person name="Cooper J."/>
            <person name="Damon W."/>
            <person name="Desjardin D."/>
            <person name="Finy P."/>
            <person name="Geml J."/>
            <person name="Haridas S."/>
            <person name="Hughes K."/>
            <person name="Justo A."/>
            <person name="Karasinski D."/>
            <person name="Kautmanova I."/>
            <person name="Kiss B."/>
            <person name="Kocsube S."/>
            <person name="Kotiranta H."/>
            <person name="LaButti K.M."/>
            <person name="Lechner B.E."/>
            <person name="Liimatainen K."/>
            <person name="Lipzen A."/>
            <person name="Lukacs Z."/>
            <person name="Mihaltcheva S."/>
            <person name="Morgado L.N."/>
            <person name="Niskanen T."/>
            <person name="Noordeloos M.E."/>
            <person name="Ohm R.A."/>
            <person name="Ortiz-Santana B."/>
            <person name="Ovrebo C."/>
            <person name="Racz N."/>
            <person name="Riley R."/>
            <person name="Savchenko A."/>
            <person name="Shiryaev A."/>
            <person name="Soop K."/>
            <person name="Spirin V."/>
            <person name="Szebenyi C."/>
            <person name="Tomsovsky M."/>
            <person name="Tulloss R.E."/>
            <person name="Uehling J."/>
            <person name="Grigoriev I.V."/>
            <person name="Vagvolgyi C."/>
            <person name="Papp T."/>
            <person name="Martin F.M."/>
            <person name="Miettinen O."/>
            <person name="Hibbett D.S."/>
            <person name="Nagy L.G."/>
        </authorList>
    </citation>
    <scope>NUCLEOTIDE SEQUENCE [LARGE SCALE GENOMIC DNA]</scope>
    <source>
        <strain evidence="2 3">CBS 962.96</strain>
    </source>
</reference>
<dbReference type="AlphaFoldDB" id="A0A4S8KJP2"/>
<keyword evidence="1" id="KW-0812">Transmembrane</keyword>
<accession>A0A4S8KJP2</accession>
<evidence type="ECO:0000313" key="2">
    <source>
        <dbReference type="EMBL" id="THU75633.1"/>
    </source>
</evidence>
<protein>
    <submittedName>
        <fullName evidence="2">Uncharacterized protein</fullName>
    </submittedName>
</protein>
<dbReference type="EMBL" id="ML181770">
    <property type="protein sequence ID" value="THU75633.1"/>
    <property type="molecule type" value="Genomic_DNA"/>
</dbReference>
<name>A0A4S8KJP2_DENBC</name>
<proteinExistence type="predicted"/>
<gene>
    <name evidence="2" type="ORF">K435DRAFT_606195</name>
</gene>
<dbReference type="Proteomes" id="UP000297245">
    <property type="component" value="Unassembled WGS sequence"/>
</dbReference>
<feature type="transmembrane region" description="Helical" evidence="1">
    <location>
        <begin position="155"/>
        <end position="176"/>
    </location>
</feature>
<feature type="transmembrane region" description="Helical" evidence="1">
    <location>
        <begin position="28"/>
        <end position="48"/>
    </location>
</feature>
<evidence type="ECO:0000313" key="3">
    <source>
        <dbReference type="Proteomes" id="UP000297245"/>
    </source>
</evidence>
<feature type="transmembrane region" description="Helical" evidence="1">
    <location>
        <begin position="131"/>
        <end position="149"/>
    </location>
</feature>
<keyword evidence="1" id="KW-1133">Transmembrane helix</keyword>